<comment type="caution">
    <text evidence="8">The sequence shown here is derived from an EMBL/GenBank/DDBJ whole genome shotgun (WGS) entry which is preliminary data.</text>
</comment>
<dbReference type="InterPro" id="IPR027974">
    <property type="entry name" value="DUF4470"/>
</dbReference>
<keyword evidence="9" id="KW-1185">Reference proteome</keyword>
<dbReference type="STRING" id="231916.A0A409XY18"/>
<name>A0A409XY18_9AGAR</name>
<dbReference type="GO" id="GO:0008270">
    <property type="term" value="F:zinc ion binding"/>
    <property type="evidence" value="ECO:0007669"/>
    <property type="project" value="UniProtKB-KW"/>
</dbReference>
<feature type="compositionally biased region" description="Acidic residues" evidence="6">
    <location>
        <begin position="46"/>
        <end position="60"/>
    </location>
</feature>
<dbReference type="InParanoid" id="A0A409XY18"/>
<feature type="domain" description="MYND-type" evidence="7">
    <location>
        <begin position="905"/>
        <end position="957"/>
    </location>
</feature>
<organism evidence="8 9">
    <name type="scientific">Gymnopilus dilepis</name>
    <dbReference type="NCBI Taxonomy" id="231916"/>
    <lineage>
        <taxon>Eukaryota</taxon>
        <taxon>Fungi</taxon>
        <taxon>Dikarya</taxon>
        <taxon>Basidiomycota</taxon>
        <taxon>Agaricomycotina</taxon>
        <taxon>Agaricomycetes</taxon>
        <taxon>Agaricomycetidae</taxon>
        <taxon>Agaricales</taxon>
        <taxon>Agaricineae</taxon>
        <taxon>Hymenogastraceae</taxon>
        <taxon>Gymnopilus</taxon>
    </lineage>
</organism>
<keyword evidence="5" id="KW-0175">Coiled coil</keyword>
<evidence type="ECO:0000259" key="7">
    <source>
        <dbReference type="PROSITE" id="PS50865"/>
    </source>
</evidence>
<dbReference type="EMBL" id="NHYE01001419">
    <property type="protein sequence ID" value="PPQ95667.1"/>
    <property type="molecule type" value="Genomic_DNA"/>
</dbReference>
<feature type="coiled-coil region" evidence="5">
    <location>
        <begin position="8"/>
        <end position="35"/>
    </location>
</feature>
<evidence type="ECO:0000313" key="8">
    <source>
        <dbReference type="EMBL" id="PPQ95667.1"/>
    </source>
</evidence>
<dbReference type="Proteomes" id="UP000284706">
    <property type="component" value="Unassembled WGS sequence"/>
</dbReference>
<dbReference type="PROSITE" id="PS50865">
    <property type="entry name" value="ZF_MYND_2"/>
    <property type="match status" value="3"/>
</dbReference>
<evidence type="ECO:0000256" key="2">
    <source>
        <dbReference type="ARBA" id="ARBA00022771"/>
    </source>
</evidence>
<evidence type="ECO:0000256" key="1">
    <source>
        <dbReference type="ARBA" id="ARBA00022723"/>
    </source>
</evidence>
<dbReference type="PANTHER" id="PTHR47570:SF1">
    <property type="entry name" value="ZINC ION BINDING PROTEIN"/>
    <property type="match status" value="1"/>
</dbReference>
<feature type="region of interest" description="Disordered" evidence="6">
    <location>
        <begin position="1541"/>
        <end position="1568"/>
    </location>
</feature>
<dbReference type="OrthoDB" id="5282002at2759"/>
<dbReference type="PANTHER" id="PTHR47570">
    <property type="entry name" value="ZINC ION BINDING PROTEIN"/>
    <property type="match status" value="1"/>
</dbReference>
<feature type="region of interest" description="Disordered" evidence="6">
    <location>
        <begin position="46"/>
        <end position="76"/>
    </location>
</feature>
<keyword evidence="3" id="KW-0862">Zinc</keyword>
<dbReference type="SUPFAM" id="SSF144232">
    <property type="entry name" value="HIT/MYND zinc finger-like"/>
    <property type="match status" value="3"/>
</dbReference>
<keyword evidence="2 4" id="KW-0863">Zinc-finger</keyword>
<sequence>MIDLGKPLFQYDAKLRALAEELDGLQDTKAKTSALNRYFQSTFDELEREVDGSDSEDPSGDEGAATDVTPPYSLGASDSDQGQHFDVFALASRHGLSQIAEDWVIRRILFVTEGPLEGPPCANIELEDSDEPSCPNAGKLTCSNCRLVSYCSKVCQKKHWRGWHKQDCNGYASWQPAWVDQKRRPNFTVDIPAGGVSVDGKPFTPGLRLWGTVPAVDTINIAKNEGTSPVPPTLALAYVVSGGLRNVVRTINSLPSDFSGEVTVLLNDKDPIISIRSLMIFSILARLEDVSRAADVALHFWASAYGEQAFETIHAIMLRGIIKTVKSDGSFELDLGHSLHISGLLSEETSTLLSQMYEFEMPHLRALDEMERVMFDKSRQDRVHRIYCRMKPPHRVALQQYRINGNVLPHGGDYTYTFPNKFLFSLDGKWLQGDLASPLNEWKYVFQIPFDRFYLTNSQSIEDVVAGGIKHGAQAADIIGCLYFYLLDELRTFASRLRELKISVKLFTEEPRSLAQKLSEGLYERFGLPKSFGFDRVDISDIAETCDVGLPDLLEDWAPFLNKNNPSSTILGYFVNWTSKQRKSQPGPPEMQALLPGLIQKGRLDKDKMLPELIPVWLKYFVALHDNSPAFEEFLEKEGVDEAALKFGLRRKIEHTIVPHVCPLCLLSASEFAHPIVSVSGLGWETRQMLCHTFQLIVAGTGMSKSARCHSVSAMWSLASLSEVLSVTGCRISLSLSRGFGELRAQEGTWLGIGRPIVIALARCMRPGISTAGEHIVTSMSIYGNLSLRAQEKKARAALSKVPQDFRARDTFKLDETLPRDDKFSALLAELDRTQDRETKARILVAYLEESLDQDGFENDEPGEIVEDQQYIDIFKLGLKHGLTGIVDRWFIQLSLSKSVGPLERPNCANRQIVSLENDEPSCKNEGKLVCSKCKLVLYCSKECQKKHWRKWHKQTCDQWSDWEPAWVAQNRRPNFGTEGASSKTSKQKNRLSPTIRLWGKMPAVDTLNLARNEANSSTSLNLALAYLASSGLRNVVRTINELPSDFSGEVNIILNDREPIIAIRNLMILFLLVCIQDVKRAADVALHFWASACIDYEWETICSRMMRTIILSLKEDRSFLLRISEHSRVSGIVSEATVKLLNQIQEFRVPYLHAQDELQRVMFDESRQDRVDRMYCRMKTPHRAALQQFRLIGNVLPHGNDRSLVEPNKFLYSLNGRWLQDDMAAPLDEWNIEDVIAGGVAHGAQAADIYGCLNFYLADQLRTFAQRLRDFKISINIFTEEPRALARNLSDGLYESIGLPRGFFFDRIDISDIAESYAIALTDLLEDWAPFLNKNNPSSAILGYFANWASKQRKSLPGPAEMQALTVDLIQKGRLDKEKMLPELIPVWLKYFVALHDNSTAFEEFMKKQGVDDAALQLGLRRKIEHTIVPHRIGARLGDPPNALPHFPTDNSWYWNVNTSLSLPQSMASLTALKEEEDRARAFILSQYPQDFRDRHEFRAEELIPFDEKVADLSNKLADANDMDAKVKLLADFLDTSLLPVDDPQADGEGEEDDGQSSSSSGESDRTVKGENCIDIFELASKHNLSWVVDDWFIQQTLLVTDGPLERPPCANIQLERDQPSCEKDAELLCDKCRLVSYCSKECQEEHWREWHKDFCKKFSEWLPSWVIQDRRPTFLTKSTARSKPEGAKSSKSYLPLWGGPPAIDTLNLIKNEGISPVPLNLALAYVASGGLRNVVRTLNGLPSDFSGEVTLLLNEREPIIAIRNLVILLLLTRIEDGERAADVALHFWASASLQHGLETIHSRMLRTIIQSVQEDGSFSLNLGGNLRISGIFSKVAVKLLRQMYDFRVPYIHASDERERVMFDKNQNDRLHRIYCRMKPSHREALEQFRITGVLLPNGGGLHFTEPNKFLYSLEGRWLQDELATPLDEWNVEDIIAGGMAHGIESADIYGCLYFYLSDQLRTFAARLREFKISMKLFTEDPRVLAHNLGEGLYEPLGLPKGFGFDRIDVSNVAESRKAGLSHLLVDWAPFLNKNNPKSTILGHFSSWFAKQRKSTPSVAEIQVLMVDLLEKGRLDGQNMHPDLISVWVKYFVALHNNYPAFEEYLERKGVDEAALKVGLIRKAEHTIVPHRIGARLDDPPNALPYFPTEDSWYWNVQVAMHTAQALVHPPMAMCEPEAFIPDANLKLIAEMLESLRDIRAKEQLLVVHLQKFMGLPDDASMADESEGHQSHEGGSSLIQRPRKIPYSSLACNYLFDLAEEHGLDKVQIAWTTNKVLDISSTLSERVPCANVHNQTCSKVGKMACAECKLVSYCSRVSYTTIQYSYSVQLDKECQRSHWRQHKQGMSLSLQGVVLLTSHPQDCKGPTRSPDWQPAWIAEGRSPKFNHAEISDSKIEKRGRQLALGLNVWGKLPAIDLVNVIDNEGVLASDVNLALAYVSSGDLRNAIRTINGLPSNFTGCLTVLVNEREPMVVMRNILLLILLVNIEDINQAADIALHFWASAHTPASHAPMHTRALFVLMRALQEDNSFSMQLGPQSEISGLLSDSTTNLLEKMFHFDLSLKDADSMLQRVRLKFESSSLDRYHRACSRLRPSHRLAFSQYHQSGNTFPFGGVNELKAPNKFLFSHEGLWLANDLASPLDGWNIEDVVASGMAHGAQSADIYGCLYFYLSDQFRILAKRLREFKLSFKIFDEDPIALARNLDQGLYVAYGLPKDIVFDRIDCSNVAESNGGVSLANVLENWAPFLNKSNPSSTLLGGFSNWASKQPKSQPGPIEMQRLTIELIKKGRLDGQKMHPDMIPVWHKYYVALYNNAAAFDEYLATQGANEAAQKVGLKRKSKHTIVPHRIGALVGDPPDALPHFPTEESWYWNVQVAQFSLTERFTEFGFA</sequence>
<evidence type="ECO:0000256" key="3">
    <source>
        <dbReference type="ARBA" id="ARBA00022833"/>
    </source>
</evidence>
<proteinExistence type="predicted"/>
<keyword evidence="1" id="KW-0479">Metal-binding</keyword>
<dbReference type="Pfam" id="PF01753">
    <property type="entry name" value="zf-MYND"/>
    <property type="match status" value="3"/>
</dbReference>
<evidence type="ECO:0000256" key="6">
    <source>
        <dbReference type="SAM" id="MobiDB-lite"/>
    </source>
</evidence>
<evidence type="ECO:0000313" key="9">
    <source>
        <dbReference type="Proteomes" id="UP000284706"/>
    </source>
</evidence>
<evidence type="ECO:0000256" key="5">
    <source>
        <dbReference type="SAM" id="Coils"/>
    </source>
</evidence>
<protein>
    <recommendedName>
        <fullName evidence="7">MYND-type domain-containing protein</fullName>
    </recommendedName>
</protein>
<dbReference type="Pfam" id="PF14737">
    <property type="entry name" value="DUF4470"/>
    <property type="match status" value="4"/>
</dbReference>
<feature type="compositionally biased region" description="Acidic residues" evidence="6">
    <location>
        <begin position="1545"/>
        <end position="1556"/>
    </location>
</feature>
<feature type="region of interest" description="Disordered" evidence="6">
    <location>
        <begin position="2220"/>
        <end position="2239"/>
    </location>
</feature>
<dbReference type="InterPro" id="IPR002893">
    <property type="entry name" value="Znf_MYND"/>
</dbReference>
<accession>A0A409XY18</accession>
<feature type="domain" description="MYND-type" evidence="7">
    <location>
        <begin position="1620"/>
        <end position="1657"/>
    </location>
</feature>
<feature type="domain" description="MYND-type" evidence="7">
    <location>
        <begin position="121"/>
        <end position="168"/>
    </location>
</feature>
<dbReference type="Gene3D" id="6.10.140.2220">
    <property type="match status" value="3"/>
</dbReference>
<gene>
    <name evidence="8" type="ORF">CVT26_008318</name>
</gene>
<evidence type="ECO:0000256" key="4">
    <source>
        <dbReference type="PROSITE-ProRule" id="PRU00134"/>
    </source>
</evidence>
<reference evidence="8 9" key="1">
    <citation type="journal article" date="2018" name="Evol. Lett.">
        <title>Horizontal gene cluster transfer increased hallucinogenic mushroom diversity.</title>
        <authorList>
            <person name="Reynolds H.T."/>
            <person name="Vijayakumar V."/>
            <person name="Gluck-Thaler E."/>
            <person name="Korotkin H.B."/>
            <person name="Matheny P.B."/>
            <person name="Slot J.C."/>
        </authorList>
    </citation>
    <scope>NUCLEOTIDE SEQUENCE [LARGE SCALE GENOMIC DNA]</scope>
    <source>
        <strain evidence="8 9">SRW20</strain>
    </source>
</reference>